<dbReference type="SMART" id="SM00347">
    <property type="entry name" value="HTH_MARR"/>
    <property type="match status" value="1"/>
</dbReference>
<dbReference type="EMBL" id="OY726397">
    <property type="protein sequence ID" value="CAJ1510670.1"/>
    <property type="molecule type" value="Genomic_DNA"/>
</dbReference>
<dbReference type="InterPro" id="IPR036388">
    <property type="entry name" value="WH-like_DNA-bd_sf"/>
</dbReference>
<organism evidence="2 3">
    <name type="scientific">[Mycobacterium] burgundiense</name>
    <dbReference type="NCBI Taxonomy" id="3064286"/>
    <lineage>
        <taxon>Bacteria</taxon>
        <taxon>Bacillati</taxon>
        <taxon>Actinomycetota</taxon>
        <taxon>Actinomycetes</taxon>
        <taxon>Mycobacteriales</taxon>
        <taxon>Mycobacteriaceae</taxon>
        <taxon>Mycolicibacterium</taxon>
    </lineage>
</organism>
<name>A0ABM9M6B5_9MYCO</name>
<dbReference type="PANTHER" id="PTHR39515:SF2">
    <property type="entry name" value="HTH-TYPE TRANSCRIPTIONAL REGULATOR RV0880"/>
    <property type="match status" value="1"/>
</dbReference>
<evidence type="ECO:0000259" key="1">
    <source>
        <dbReference type="PROSITE" id="PS50995"/>
    </source>
</evidence>
<evidence type="ECO:0000313" key="2">
    <source>
        <dbReference type="EMBL" id="CAJ1510670.1"/>
    </source>
</evidence>
<protein>
    <submittedName>
        <fullName evidence="2">MarR family transcriptional regulator</fullName>
    </submittedName>
</protein>
<dbReference type="Pfam" id="PF01047">
    <property type="entry name" value="MarR"/>
    <property type="match status" value="1"/>
</dbReference>
<dbReference type="Gene3D" id="1.10.10.10">
    <property type="entry name" value="Winged helix-like DNA-binding domain superfamily/Winged helix DNA-binding domain"/>
    <property type="match status" value="1"/>
</dbReference>
<gene>
    <name evidence="2" type="ORF">MU0053_004727</name>
</gene>
<dbReference type="RefSeq" id="WP_308479995.1">
    <property type="nucleotide sequence ID" value="NZ_OY726397.1"/>
</dbReference>
<dbReference type="InterPro" id="IPR036390">
    <property type="entry name" value="WH_DNA-bd_sf"/>
</dbReference>
<dbReference type="PANTHER" id="PTHR39515">
    <property type="entry name" value="CONSERVED PROTEIN"/>
    <property type="match status" value="1"/>
</dbReference>
<sequence length="141" mass="15785">MTDDPQIAHQLREALRPLWRRFAADRTISVGKVGVLAYLEKHGPTVASRLAAAEKISPQAITTTVRELESLGLIARTPDKCDRRRIWIELTATGRDRLEAERCTGARWLQEAIAERLTVDEQRALAAVIPLLHKLVADDVD</sequence>
<dbReference type="InterPro" id="IPR000835">
    <property type="entry name" value="HTH_MarR-typ"/>
</dbReference>
<dbReference type="Gene3D" id="1.10.287.100">
    <property type="match status" value="1"/>
</dbReference>
<dbReference type="InterPro" id="IPR052526">
    <property type="entry name" value="HTH-type_Bedaq_tolerance"/>
</dbReference>
<reference evidence="2 3" key="1">
    <citation type="submission" date="2023-08" db="EMBL/GenBank/DDBJ databases">
        <authorList>
            <person name="Folkvardsen B D."/>
            <person name="Norman A."/>
        </authorList>
    </citation>
    <scope>NUCLEOTIDE SEQUENCE [LARGE SCALE GENOMIC DNA]</scope>
    <source>
        <strain evidence="2 3">Mu0053</strain>
    </source>
</reference>
<dbReference type="PROSITE" id="PS50995">
    <property type="entry name" value="HTH_MARR_2"/>
    <property type="match status" value="1"/>
</dbReference>
<keyword evidence="3" id="KW-1185">Reference proteome</keyword>
<dbReference type="Proteomes" id="UP001190465">
    <property type="component" value="Chromosome"/>
</dbReference>
<proteinExistence type="predicted"/>
<feature type="domain" description="HTH marR-type" evidence="1">
    <location>
        <begin position="4"/>
        <end position="137"/>
    </location>
</feature>
<accession>A0ABM9M6B5</accession>
<dbReference type="SUPFAM" id="SSF46785">
    <property type="entry name" value="Winged helix' DNA-binding domain"/>
    <property type="match status" value="1"/>
</dbReference>
<evidence type="ECO:0000313" key="3">
    <source>
        <dbReference type="Proteomes" id="UP001190465"/>
    </source>
</evidence>